<dbReference type="GO" id="GO:0032809">
    <property type="term" value="C:neuronal cell body membrane"/>
    <property type="evidence" value="ECO:0007669"/>
    <property type="project" value="TreeGrafter"/>
</dbReference>
<dbReference type="GO" id="GO:0001508">
    <property type="term" value="P:action potential"/>
    <property type="evidence" value="ECO:0007669"/>
    <property type="project" value="TreeGrafter"/>
</dbReference>
<dbReference type="PANTHER" id="PTHR11537">
    <property type="entry name" value="VOLTAGE-GATED POTASSIUM CHANNEL"/>
    <property type="match status" value="1"/>
</dbReference>
<keyword evidence="10 12" id="KW-0472">Membrane</keyword>
<evidence type="ECO:0000256" key="5">
    <source>
        <dbReference type="ARBA" id="ARBA00022826"/>
    </source>
</evidence>
<feature type="domain" description="Ion transport" evidence="13">
    <location>
        <begin position="162"/>
        <end position="360"/>
    </location>
</feature>
<dbReference type="SUPFAM" id="SSF54695">
    <property type="entry name" value="POZ domain"/>
    <property type="match status" value="1"/>
</dbReference>
<keyword evidence="6" id="KW-0851">Voltage-gated channel</keyword>
<evidence type="ECO:0000256" key="9">
    <source>
        <dbReference type="ARBA" id="ARBA00023065"/>
    </source>
</evidence>
<dbReference type="Gene3D" id="1.10.287.70">
    <property type="match status" value="1"/>
</dbReference>
<dbReference type="PRINTS" id="PR00169">
    <property type="entry name" value="KCHANNEL"/>
</dbReference>
<dbReference type="CDD" id="cd18317">
    <property type="entry name" value="BTB_POZ_Kv"/>
    <property type="match status" value="1"/>
</dbReference>
<dbReference type="GO" id="GO:0043679">
    <property type="term" value="C:axon terminus"/>
    <property type="evidence" value="ECO:0007669"/>
    <property type="project" value="TreeGrafter"/>
</dbReference>
<sequence length="367" mass="42545">MEINIGGKVFRLSDDHLSRLPTSRLAIMYRKRSKVISNQQSNVYFDRNPETFECILAAYRGGQVHAPKSICPIQLQEEMMFWFIDESLLDACCCERLEMALAIIKKNEKNMTEKMTHYALKQQKIRLLTKIQSWEDFTKNMYTMRLRLWSVAEDPSSSTFAKIWMLTSITFILISLAVFVLGTVDGYYTVNENGEEHEIQILSDVEMVCMAWFTFEYIVRFTVSLEKFKFLRQFLNIIDVLTIIPFFVETFSHSAETGSTIETWIHMTQLLRILRIVRIFRLGRHSEGLKLLCVTLYQSSNELVMLSIYLFIGIIILATSLYILEGEELFSNLYEALWFSAVTITTVGYGDIAPKTVTGKNTKQTVF</sequence>
<dbReference type="Gene3D" id="3.30.710.10">
    <property type="entry name" value="Potassium Channel Kv1.1, Chain A"/>
    <property type="match status" value="1"/>
</dbReference>
<feature type="transmembrane region" description="Helical" evidence="12">
    <location>
        <begin position="303"/>
        <end position="324"/>
    </location>
</feature>
<dbReference type="InterPro" id="IPR027359">
    <property type="entry name" value="Volt_channel_dom_sf"/>
</dbReference>
<gene>
    <name evidence="15" type="primary">Kcnb2</name>
</gene>
<dbReference type="Gene3D" id="1.20.120.350">
    <property type="entry name" value="Voltage-gated potassium channels. Chain C"/>
    <property type="match status" value="1"/>
</dbReference>
<keyword evidence="7" id="KW-0630">Potassium</keyword>
<feature type="transmembrane region" description="Helical" evidence="12">
    <location>
        <begin position="163"/>
        <end position="181"/>
    </location>
</feature>
<evidence type="ECO:0000256" key="4">
    <source>
        <dbReference type="ARBA" id="ARBA00022692"/>
    </source>
</evidence>
<evidence type="ECO:0000256" key="6">
    <source>
        <dbReference type="ARBA" id="ARBA00022882"/>
    </source>
</evidence>
<organism evidence="15">
    <name type="scientific">Phallusia mammillata</name>
    <dbReference type="NCBI Taxonomy" id="59560"/>
    <lineage>
        <taxon>Eukaryota</taxon>
        <taxon>Metazoa</taxon>
        <taxon>Chordata</taxon>
        <taxon>Tunicata</taxon>
        <taxon>Ascidiacea</taxon>
        <taxon>Phlebobranchia</taxon>
        <taxon>Ascidiidae</taxon>
        <taxon>Phallusia</taxon>
    </lineage>
</organism>
<dbReference type="GO" id="GO:0005251">
    <property type="term" value="F:delayed rectifier potassium channel activity"/>
    <property type="evidence" value="ECO:0007669"/>
    <property type="project" value="TreeGrafter"/>
</dbReference>
<dbReference type="GO" id="GO:0045211">
    <property type="term" value="C:postsynaptic membrane"/>
    <property type="evidence" value="ECO:0007669"/>
    <property type="project" value="TreeGrafter"/>
</dbReference>
<dbReference type="EMBL" id="LR786127">
    <property type="protein sequence ID" value="CAB3258001.1"/>
    <property type="molecule type" value="mRNA"/>
</dbReference>
<evidence type="ECO:0000259" key="14">
    <source>
        <dbReference type="Pfam" id="PF02214"/>
    </source>
</evidence>
<evidence type="ECO:0000256" key="11">
    <source>
        <dbReference type="ARBA" id="ARBA00023303"/>
    </source>
</evidence>
<dbReference type="InterPro" id="IPR028325">
    <property type="entry name" value="VG_K_chnl"/>
</dbReference>
<evidence type="ECO:0000256" key="2">
    <source>
        <dbReference type="ARBA" id="ARBA00022448"/>
    </source>
</evidence>
<evidence type="ECO:0000256" key="7">
    <source>
        <dbReference type="ARBA" id="ARBA00022958"/>
    </source>
</evidence>
<keyword evidence="11" id="KW-0407">Ion channel</keyword>
<dbReference type="InterPro" id="IPR011333">
    <property type="entry name" value="SKP1/BTB/POZ_sf"/>
</dbReference>
<dbReference type="InterPro" id="IPR003968">
    <property type="entry name" value="K_chnl_volt-dep_Kv"/>
</dbReference>
<evidence type="ECO:0000256" key="1">
    <source>
        <dbReference type="ARBA" id="ARBA00004141"/>
    </source>
</evidence>
<comment type="subcellular location">
    <subcellularLocation>
        <location evidence="1">Membrane</location>
        <topology evidence="1">Multi-pass membrane protein</topology>
    </subcellularLocation>
</comment>
<evidence type="ECO:0000313" key="15">
    <source>
        <dbReference type="EMBL" id="CAB3258001.1"/>
    </source>
</evidence>
<feature type="transmembrane region" description="Helical" evidence="12">
    <location>
        <begin position="336"/>
        <end position="353"/>
    </location>
</feature>
<keyword evidence="8 12" id="KW-1133">Transmembrane helix</keyword>
<dbReference type="GO" id="GO:0032590">
    <property type="term" value="C:dendrite membrane"/>
    <property type="evidence" value="ECO:0007669"/>
    <property type="project" value="TreeGrafter"/>
</dbReference>
<keyword evidence="5" id="KW-0631">Potassium channel</keyword>
<protein>
    <submittedName>
        <fullName evidence="15">Potassium voltage-gated channel subfamily B member 2</fullName>
    </submittedName>
</protein>
<dbReference type="PRINTS" id="PR01498">
    <property type="entry name" value="SHAWCHANNEL"/>
</dbReference>
<feature type="domain" description="Potassium channel tetramerisation-type BTB" evidence="14">
    <location>
        <begin position="2"/>
        <end position="92"/>
    </location>
</feature>
<dbReference type="GO" id="GO:0051260">
    <property type="term" value="P:protein homooligomerization"/>
    <property type="evidence" value="ECO:0007669"/>
    <property type="project" value="InterPro"/>
</dbReference>
<keyword evidence="4 12" id="KW-0812">Transmembrane</keyword>
<dbReference type="GO" id="GO:0008076">
    <property type="term" value="C:voltage-gated potassium channel complex"/>
    <property type="evidence" value="ECO:0007669"/>
    <property type="project" value="InterPro"/>
</dbReference>
<dbReference type="PRINTS" id="PR01491">
    <property type="entry name" value="KVCHANNEL"/>
</dbReference>
<proteinExistence type="evidence at transcript level"/>
<evidence type="ECO:0000256" key="3">
    <source>
        <dbReference type="ARBA" id="ARBA00022538"/>
    </source>
</evidence>
<keyword evidence="3" id="KW-0633">Potassium transport</keyword>
<dbReference type="PANTHER" id="PTHR11537:SF252">
    <property type="entry name" value="POTASSIUM VOLTAGE-GATED CHANNEL PROTEIN SHAW"/>
    <property type="match status" value="1"/>
</dbReference>
<dbReference type="InterPro" id="IPR005821">
    <property type="entry name" value="Ion_trans_dom"/>
</dbReference>
<dbReference type="GO" id="GO:0042734">
    <property type="term" value="C:presynaptic membrane"/>
    <property type="evidence" value="ECO:0007669"/>
    <property type="project" value="TreeGrafter"/>
</dbReference>
<dbReference type="InterPro" id="IPR003131">
    <property type="entry name" value="T1-type_BTB"/>
</dbReference>
<keyword evidence="9" id="KW-0406">Ion transport</keyword>
<dbReference type="AlphaFoldDB" id="A0A6F9DFS9"/>
<name>A0A6F9DFS9_9ASCI</name>
<reference evidence="15" key="1">
    <citation type="submission" date="2020-04" db="EMBL/GenBank/DDBJ databases">
        <authorList>
            <person name="Neveu A P."/>
        </authorList>
    </citation>
    <scope>NUCLEOTIDE SEQUENCE</scope>
    <source>
        <tissue evidence="15">Whole embryo</tissue>
    </source>
</reference>
<accession>A0A6F9DFS9</accession>
<dbReference type="Pfam" id="PF00520">
    <property type="entry name" value="Ion_trans"/>
    <property type="match status" value="1"/>
</dbReference>
<evidence type="ECO:0000259" key="13">
    <source>
        <dbReference type="Pfam" id="PF00520"/>
    </source>
</evidence>
<dbReference type="Pfam" id="PF02214">
    <property type="entry name" value="BTB_2"/>
    <property type="match status" value="1"/>
</dbReference>
<dbReference type="InterPro" id="IPR003974">
    <property type="entry name" value="K_chnl_volt-dep_Kv3"/>
</dbReference>
<evidence type="ECO:0000256" key="10">
    <source>
        <dbReference type="ARBA" id="ARBA00023136"/>
    </source>
</evidence>
<keyword evidence="2" id="KW-0813">Transport</keyword>
<evidence type="ECO:0000256" key="8">
    <source>
        <dbReference type="ARBA" id="ARBA00022989"/>
    </source>
</evidence>
<evidence type="ECO:0000256" key="12">
    <source>
        <dbReference type="SAM" id="Phobius"/>
    </source>
</evidence>
<dbReference type="SUPFAM" id="SSF81324">
    <property type="entry name" value="Voltage-gated potassium channels"/>
    <property type="match status" value="1"/>
</dbReference>